<feature type="active site" description="Glycyl thioester intermediate" evidence="5">
    <location>
        <position position="86"/>
    </location>
</feature>
<evidence type="ECO:0000313" key="8">
    <source>
        <dbReference type="Ensembl" id="ENSVURP00010007648.1"/>
    </source>
</evidence>
<dbReference type="Pfam" id="PF00179">
    <property type="entry name" value="UQ_con"/>
    <property type="match status" value="1"/>
</dbReference>
<keyword evidence="6" id="KW-0547">Nucleotide-binding</keyword>
<accession>A0A4X2K6W1</accession>
<dbReference type="GO" id="GO:0042296">
    <property type="term" value="F:ISG15 transferase activity"/>
    <property type="evidence" value="ECO:0007669"/>
    <property type="project" value="Ensembl"/>
</dbReference>
<dbReference type="GO" id="GO:0019941">
    <property type="term" value="P:modification-dependent protein catabolic process"/>
    <property type="evidence" value="ECO:0007669"/>
    <property type="project" value="Ensembl"/>
</dbReference>
<dbReference type="EC" id="2.3.2.23" evidence="2"/>
<dbReference type="STRING" id="29139.ENSVURP00010007648"/>
<evidence type="ECO:0000313" key="9">
    <source>
        <dbReference type="Proteomes" id="UP000314987"/>
    </source>
</evidence>
<dbReference type="CTD" id="9246"/>
<dbReference type="CDD" id="cd23801">
    <property type="entry name" value="UBCc_UBE2L3"/>
    <property type="match status" value="1"/>
</dbReference>
<keyword evidence="3" id="KW-0808">Transferase</keyword>
<comment type="similarity">
    <text evidence="6">Belongs to the ubiquitin-conjugating enzyme family.</text>
</comment>
<gene>
    <name evidence="8" type="primary">UBE2L6</name>
</gene>
<dbReference type="Gene3D" id="3.10.110.10">
    <property type="entry name" value="Ubiquitin Conjugating Enzyme"/>
    <property type="match status" value="1"/>
</dbReference>
<keyword evidence="9" id="KW-1185">Reference proteome</keyword>
<evidence type="ECO:0000256" key="1">
    <source>
        <dbReference type="ARBA" id="ARBA00000485"/>
    </source>
</evidence>
<dbReference type="SMART" id="SM00212">
    <property type="entry name" value="UBCc"/>
    <property type="match status" value="1"/>
</dbReference>
<evidence type="ECO:0000256" key="5">
    <source>
        <dbReference type="PROSITE-ProRule" id="PRU10133"/>
    </source>
</evidence>
<dbReference type="GeneTree" id="ENSGT00940000161981"/>
<feature type="domain" description="UBC core" evidence="7">
    <location>
        <begin position="2"/>
        <end position="148"/>
    </location>
</feature>
<reference evidence="8" key="2">
    <citation type="submission" date="2025-08" db="UniProtKB">
        <authorList>
            <consortium name="Ensembl"/>
        </authorList>
    </citation>
    <scope>IDENTIFICATION</scope>
</reference>
<organism evidence="8 9">
    <name type="scientific">Vombatus ursinus</name>
    <name type="common">Common wombat</name>
    <dbReference type="NCBI Taxonomy" id="29139"/>
    <lineage>
        <taxon>Eukaryota</taxon>
        <taxon>Metazoa</taxon>
        <taxon>Chordata</taxon>
        <taxon>Craniata</taxon>
        <taxon>Vertebrata</taxon>
        <taxon>Euteleostomi</taxon>
        <taxon>Mammalia</taxon>
        <taxon>Metatheria</taxon>
        <taxon>Diprotodontia</taxon>
        <taxon>Vombatidae</taxon>
        <taxon>Vombatus</taxon>
    </lineage>
</organism>
<evidence type="ECO:0000256" key="6">
    <source>
        <dbReference type="RuleBase" id="RU362109"/>
    </source>
</evidence>
<dbReference type="FunFam" id="3.10.110.10:FF:000011">
    <property type="entry name" value="Ubiquitin-conjugating enzyme E2 L3"/>
    <property type="match status" value="1"/>
</dbReference>
<reference evidence="9" key="1">
    <citation type="submission" date="2018-12" db="EMBL/GenBank/DDBJ databases">
        <authorList>
            <person name="Yazar S."/>
        </authorList>
    </citation>
    <scope>NUCLEOTIDE SEQUENCE [LARGE SCALE GENOMIC DNA]</scope>
</reference>
<sequence length="154" mass="17839">MTASKRAAKELEAMQENLPSYLRDLCSENSNVLIWNAVLLPDQEPYNLRAFKFRITFPHNYPFSPPQLNFITKIYHPNVSENGEVCLPILNRNWTACTKIYQVLEALALQLNIPNQDLPLRAELADMYVQNPAQFMKNAKEFTLQFGEDRFTSQ</sequence>
<dbReference type="GO" id="GO:0045087">
    <property type="term" value="P:innate immune response"/>
    <property type="evidence" value="ECO:0007669"/>
    <property type="project" value="Ensembl"/>
</dbReference>
<name>A0A4X2K6W1_VOMUR</name>
<dbReference type="PANTHER" id="PTHR24067">
    <property type="entry name" value="UBIQUITIN-CONJUGATING ENZYME E2"/>
    <property type="match status" value="1"/>
</dbReference>
<protein>
    <recommendedName>
        <fullName evidence="2">E2 ubiquitin-conjugating enzyme</fullName>
        <ecNumber evidence="2">2.3.2.23</ecNumber>
    </recommendedName>
</protein>
<dbReference type="GO" id="GO:0061631">
    <property type="term" value="F:ubiquitin conjugating enzyme activity"/>
    <property type="evidence" value="ECO:0007669"/>
    <property type="project" value="UniProtKB-EC"/>
</dbReference>
<dbReference type="OMA" id="PPYNLRA"/>
<dbReference type="InterPro" id="IPR050113">
    <property type="entry name" value="Ub_conjugating_enzyme"/>
</dbReference>
<dbReference type="Proteomes" id="UP000314987">
    <property type="component" value="Unassembled WGS sequence"/>
</dbReference>
<proteinExistence type="inferred from homology"/>
<dbReference type="InterPro" id="IPR023313">
    <property type="entry name" value="UBQ-conjugating_AS"/>
</dbReference>
<dbReference type="GO" id="GO:0032020">
    <property type="term" value="P:ISG15-protein conjugation"/>
    <property type="evidence" value="ECO:0007669"/>
    <property type="project" value="Ensembl"/>
</dbReference>
<keyword evidence="4 6" id="KW-0833">Ubl conjugation pathway</keyword>
<keyword evidence="6" id="KW-0067">ATP-binding</keyword>
<dbReference type="GeneID" id="114041729"/>
<evidence type="ECO:0000256" key="3">
    <source>
        <dbReference type="ARBA" id="ARBA00022679"/>
    </source>
</evidence>
<dbReference type="Ensembl" id="ENSVURT00010008660.1">
    <property type="protein sequence ID" value="ENSVURP00010007648.1"/>
    <property type="gene ID" value="ENSVURG00010005896.1"/>
</dbReference>
<dbReference type="InterPro" id="IPR000608">
    <property type="entry name" value="UBC"/>
</dbReference>
<dbReference type="SUPFAM" id="SSF54495">
    <property type="entry name" value="UBC-like"/>
    <property type="match status" value="1"/>
</dbReference>
<dbReference type="PROSITE" id="PS00183">
    <property type="entry name" value="UBC_1"/>
    <property type="match status" value="1"/>
</dbReference>
<dbReference type="PROSITE" id="PS50127">
    <property type="entry name" value="UBC_2"/>
    <property type="match status" value="1"/>
</dbReference>
<dbReference type="GO" id="GO:0005524">
    <property type="term" value="F:ATP binding"/>
    <property type="evidence" value="ECO:0007669"/>
    <property type="project" value="UniProtKB-UniRule"/>
</dbReference>
<reference evidence="8" key="3">
    <citation type="submission" date="2025-09" db="UniProtKB">
        <authorList>
            <consortium name="Ensembl"/>
        </authorList>
    </citation>
    <scope>IDENTIFICATION</scope>
</reference>
<dbReference type="RefSeq" id="XP_027716128.1">
    <property type="nucleotide sequence ID" value="XM_027860327.1"/>
</dbReference>
<dbReference type="InterPro" id="IPR016135">
    <property type="entry name" value="UBQ-conjugating_enzyme/RWD"/>
</dbReference>
<evidence type="ECO:0000259" key="7">
    <source>
        <dbReference type="PROSITE" id="PS50127"/>
    </source>
</evidence>
<evidence type="ECO:0000256" key="2">
    <source>
        <dbReference type="ARBA" id="ARBA00012486"/>
    </source>
</evidence>
<evidence type="ECO:0000256" key="4">
    <source>
        <dbReference type="ARBA" id="ARBA00022786"/>
    </source>
</evidence>
<comment type="catalytic activity">
    <reaction evidence="1">
        <text>S-ubiquitinyl-[E1 ubiquitin-activating enzyme]-L-cysteine + [E2 ubiquitin-conjugating enzyme]-L-cysteine = [E1 ubiquitin-activating enzyme]-L-cysteine + S-ubiquitinyl-[E2 ubiquitin-conjugating enzyme]-L-cysteine.</text>
        <dbReference type="EC" id="2.3.2.23"/>
    </reaction>
</comment>
<dbReference type="AlphaFoldDB" id="A0A4X2K6W1"/>